<proteinExistence type="predicted"/>
<evidence type="ECO:0000313" key="1">
    <source>
        <dbReference type="EMBL" id="RKN77842.1"/>
    </source>
</evidence>
<organism evidence="1 2">
    <name type="scientific">Ulvibacterium marinum</name>
    <dbReference type="NCBI Taxonomy" id="2419782"/>
    <lineage>
        <taxon>Bacteria</taxon>
        <taxon>Pseudomonadati</taxon>
        <taxon>Bacteroidota</taxon>
        <taxon>Flavobacteriia</taxon>
        <taxon>Flavobacteriales</taxon>
        <taxon>Flavobacteriaceae</taxon>
        <taxon>Ulvibacterium</taxon>
    </lineage>
</organism>
<dbReference type="EMBL" id="RBCJ01000005">
    <property type="protein sequence ID" value="RKN77842.1"/>
    <property type="molecule type" value="Genomic_DNA"/>
</dbReference>
<evidence type="ECO:0000313" key="2">
    <source>
        <dbReference type="Proteomes" id="UP000276603"/>
    </source>
</evidence>
<protein>
    <submittedName>
        <fullName evidence="1">Uncharacterized protein</fullName>
    </submittedName>
</protein>
<accession>A0A3B0BXX8</accession>
<reference evidence="1 2" key="1">
    <citation type="submission" date="2018-10" db="EMBL/GenBank/DDBJ databases">
        <title>Ulvibacterium marinum gen. nov., sp. nov., a novel marine bacterium of the family Flavobacteriaceae, isolated from a culture of the green alga Ulva prolifera.</title>
        <authorList>
            <person name="Zhang Z."/>
        </authorList>
    </citation>
    <scope>NUCLEOTIDE SEQUENCE [LARGE SCALE GENOMIC DNA]</scope>
    <source>
        <strain evidence="1 2">CCMM003</strain>
    </source>
</reference>
<sequence>MVILVPFLVKLGITVVVATIIAIIHDLVVDWIEVRNVEITTNPSTLAGNMQSWDIRVKMELKDESWFWGNWFGPRRIMSWRIVVEPDSAAVNNGWVQPRNFVKQGGPKEFAYIDQKFSHTWDPPIGLHGSTVKVYIRNKEIINQRFTFVRTN</sequence>
<gene>
    <name evidence="1" type="ORF">D7Z94_21625</name>
</gene>
<comment type="caution">
    <text evidence="1">The sequence shown here is derived from an EMBL/GenBank/DDBJ whole genome shotgun (WGS) entry which is preliminary data.</text>
</comment>
<dbReference type="RefSeq" id="WP_120713740.1">
    <property type="nucleotide sequence ID" value="NZ_RBCJ01000005.1"/>
</dbReference>
<dbReference type="AlphaFoldDB" id="A0A3B0BXX8"/>
<name>A0A3B0BXX8_9FLAO</name>
<dbReference type="Proteomes" id="UP000276603">
    <property type="component" value="Unassembled WGS sequence"/>
</dbReference>
<keyword evidence="2" id="KW-1185">Reference proteome</keyword>